<dbReference type="eggNOG" id="COG5513">
    <property type="taxonomic scope" value="Bacteria"/>
</dbReference>
<dbReference type="Gene3D" id="3.30.565.40">
    <property type="entry name" value="Fervidobacterium nodosum Rt17-B1 like"/>
    <property type="match status" value="1"/>
</dbReference>
<dbReference type="EMBL" id="LGTC01000001">
    <property type="protein sequence ID" value="KNY29345.1"/>
    <property type="molecule type" value="Genomic_DNA"/>
</dbReference>
<dbReference type="Pfam" id="PF14903">
    <property type="entry name" value="WG_beta_rep"/>
    <property type="match status" value="4"/>
</dbReference>
<sequence length="749" mass="84646" precursor="true">MKKIVSLILCLLFSIPSLSLYSSGEDNAILLPAVTEQDGSDKWGFINLAGKFIIPPKYDTVSNFSAKGIAVVSEYNSNTLTSYDISSYFINKEGKIVLGPFSCYIPDFDNGYTVVYEKEKGSKLVNDDGKVVITSKYRLESVSEGIVLFSETKKDNTLYGYMDMKGNIIISPKYTYAQNFKDGIAKVMPTTDKSICIDRKGNVIKNSDVISIGKEVLWPVPFMDQKTNKYGYKFSDGEIAIKPKFTEAEEFINGAAKVAIQTGKEEYDTNPALIDINGQYIIKPQYSGIHYIGQGLYGVNKKGFGYAGYSNYPNAIFNSDGKQLSDFLYYNLQEFNGNYASACSSTQTFFIDKSGTKAADLPVIDGVGTVEFTGDIIKANCDNYLSYFRKDGSLIWKQNKDYAFDSGITVKRNKFRPDYYTYIECPEISGLSDSGMQEKINKKLTDVFLKDKEKIAQDNLENESIQDESFKAKQNKDLLTIQANGYIYPIGAAHGMPYTEDYPLNLKTGEIYKLKDLFKANSKYKERLTAIIRNQIALNKKITDFEYFHFVDSTPSVQDTIGFTAKRDALVLTFAPYEVAAYAAGFVSFEIPYGQIIDIIDTKGSFWSSFDKEIKKSEIHYLSNVAADTSATIQNQIKAYENKIIEAINTNDFKKVEPLLYKDSSLYNEQKALIKNLNKNGIKEKLVSFEIYAMGYLNNPDEVKVYVLEDIGIKYSTKKNYDSRKYSWCYTVKYDKSTKSYKLSKISKW</sequence>
<dbReference type="Proteomes" id="UP000036923">
    <property type="component" value="Unassembled WGS sequence"/>
</dbReference>
<evidence type="ECO:0000259" key="3">
    <source>
        <dbReference type="Pfam" id="PF22819"/>
    </source>
</evidence>
<keyword evidence="1" id="KW-0732">Signal</keyword>
<keyword evidence="5" id="KW-1185">Reference proteome</keyword>
<dbReference type="Pfam" id="PF22819">
    <property type="entry name" value="TcaA_5th"/>
    <property type="match status" value="1"/>
</dbReference>
<feature type="chain" id="PRO_5039430946" evidence="1">
    <location>
        <begin position="22"/>
        <end position="749"/>
    </location>
</feature>
<dbReference type="eggNOG" id="COG5263">
    <property type="taxonomic scope" value="Bacteria"/>
</dbReference>
<comment type="caution">
    <text evidence="4">The sequence shown here is derived from an EMBL/GenBank/DDBJ whole genome shotgun (WGS) entry which is preliminary data.</text>
</comment>
<name>A0A0L6JUM2_9FIRM</name>
<evidence type="ECO:0000259" key="2">
    <source>
        <dbReference type="Pfam" id="PF11738"/>
    </source>
</evidence>
<gene>
    <name evidence="4" type="ORF">Bccel_4619</name>
</gene>
<reference evidence="5" key="1">
    <citation type="submission" date="2015-07" db="EMBL/GenBank/DDBJ databases">
        <title>Near-Complete Genome Sequence of the Cellulolytic Bacterium Bacteroides (Pseudobacteroides) cellulosolvens ATCC 35603.</title>
        <authorList>
            <person name="Dassa B."/>
            <person name="Utturkar S.M."/>
            <person name="Klingeman D.M."/>
            <person name="Hurt R.A."/>
            <person name="Keller M."/>
            <person name="Xu J."/>
            <person name="Reddy Y.H.K."/>
            <person name="Borovok I."/>
            <person name="Grinberg I.R."/>
            <person name="Lamed R."/>
            <person name="Zhivin O."/>
            <person name="Bayer E.A."/>
            <person name="Brown S.D."/>
        </authorList>
    </citation>
    <scope>NUCLEOTIDE SEQUENCE [LARGE SCALE GENOMIC DNA]</scope>
    <source>
        <strain evidence="5">DSM 2933</strain>
    </source>
</reference>
<feature type="domain" description="TcaA protein NTF2-like" evidence="3">
    <location>
        <begin position="631"/>
        <end position="746"/>
    </location>
</feature>
<protein>
    <submittedName>
        <fullName evidence="4">Uncharacterized protein</fullName>
    </submittedName>
</protein>
<dbReference type="Gene3D" id="3.90.640.20">
    <property type="entry name" value="Heat-shock cognate protein, ATPase"/>
    <property type="match status" value="1"/>
</dbReference>
<evidence type="ECO:0000313" key="4">
    <source>
        <dbReference type="EMBL" id="KNY29345.1"/>
    </source>
</evidence>
<feature type="signal peptide" evidence="1">
    <location>
        <begin position="1"/>
        <end position="21"/>
    </location>
</feature>
<dbReference type="STRING" id="398512.Bccel_4619"/>
<dbReference type="InterPro" id="IPR054528">
    <property type="entry name" value="TcaA_5th"/>
</dbReference>
<dbReference type="AlphaFoldDB" id="A0A0L6JUM2"/>
<evidence type="ECO:0000256" key="1">
    <source>
        <dbReference type="SAM" id="SignalP"/>
    </source>
</evidence>
<dbReference type="OrthoDB" id="210273at2"/>
<dbReference type="InterPro" id="IPR021729">
    <property type="entry name" value="DUF3298"/>
</dbReference>
<accession>A0A0L6JUM2</accession>
<dbReference type="Pfam" id="PF11738">
    <property type="entry name" value="DUF3298"/>
    <property type="match status" value="1"/>
</dbReference>
<dbReference type="InterPro" id="IPR037126">
    <property type="entry name" value="PdaC/RsiV-like_sf"/>
</dbReference>
<dbReference type="PANTHER" id="PTHR37841:SF1">
    <property type="entry name" value="DUF3298 DOMAIN-CONTAINING PROTEIN"/>
    <property type="match status" value="1"/>
</dbReference>
<organism evidence="4 5">
    <name type="scientific">Pseudobacteroides cellulosolvens ATCC 35603 = DSM 2933</name>
    <dbReference type="NCBI Taxonomy" id="398512"/>
    <lineage>
        <taxon>Bacteria</taxon>
        <taxon>Bacillati</taxon>
        <taxon>Bacillota</taxon>
        <taxon>Clostridia</taxon>
        <taxon>Eubacteriales</taxon>
        <taxon>Oscillospiraceae</taxon>
        <taxon>Pseudobacteroides</taxon>
    </lineage>
</organism>
<feature type="domain" description="DUF3298" evidence="2">
    <location>
        <begin position="515"/>
        <end position="593"/>
    </location>
</feature>
<dbReference type="PANTHER" id="PTHR37841">
    <property type="entry name" value="GLR2918 PROTEIN"/>
    <property type="match status" value="1"/>
</dbReference>
<evidence type="ECO:0000313" key="5">
    <source>
        <dbReference type="Proteomes" id="UP000036923"/>
    </source>
</evidence>
<dbReference type="InterPro" id="IPR032774">
    <property type="entry name" value="WG_beta_rep"/>
</dbReference>
<proteinExistence type="predicted"/>
<dbReference type="RefSeq" id="WP_036935716.1">
    <property type="nucleotide sequence ID" value="NZ_JQKC01000001.1"/>
</dbReference>